<evidence type="ECO:0000256" key="2">
    <source>
        <dbReference type="SAM" id="SignalP"/>
    </source>
</evidence>
<feature type="compositionally biased region" description="Basic and acidic residues" evidence="1">
    <location>
        <begin position="70"/>
        <end position="85"/>
    </location>
</feature>
<reference evidence="4" key="1">
    <citation type="submission" date="2016-10" db="EMBL/GenBank/DDBJ databases">
        <authorList>
            <person name="Varghese N."/>
            <person name="Submissions S."/>
        </authorList>
    </citation>
    <scope>NUCLEOTIDE SEQUENCE [LARGE SCALE GENOMIC DNA]</scope>
    <source>
        <strain evidence="4">LMG 26416</strain>
    </source>
</reference>
<evidence type="ECO:0000256" key="1">
    <source>
        <dbReference type="SAM" id="MobiDB-lite"/>
    </source>
</evidence>
<feature type="signal peptide" evidence="2">
    <location>
        <begin position="1"/>
        <end position="41"/>
    </location>
</feature>
<dbReference type="STRING" id="416943.SAMN05445871_1220"/>
<keyword evidence="2" id="KW-0732">Signal</keyword>
<organism evidence="3 4">
    <name type="scientific">Paraburkholderia caballeronis</name>
    <dbReference type="NCBI Taxonomy" id="416943"/>
    <lineage>
        <taxon>Bacteria</taxon>
        <taxon>Pseudomonadati</taxon>
        <taxon>Pseudomonadota</taxon>
        <taxon>Betaproteobacteria</taxon>
        <taxon>Burkholderiales</taxon>
        <taxon>Burkholderiaceae</taxon>
        <taxon>Paraburkholderia</taxon>
    </lineage>
</organism>
<dbReference type="PROSITE" id="PS51318">
    <property type="entry name" value="TAT"/>
    <property type="match status" value="1"/>
</dbReference>
<dbReference type="AlphaFoldDB" id="A0A1H7UMQ1"/>
<feature type="region of interest" description="Disordered" evidence="1">
    <location>
        <begin position="43"/>
        <end position="99"/>
    </location>
</feature>
<feature type="chain" id="PRO_5030029336" evidence="2">
    <location>
        <begin position="42"/>
        <end position="155"/>
    </location>
</feature>
<dbReference type="OrthoDB" id="9035609at2"/>
<evidence type="ECO:0000313" key="3">
    <source>
        <dbReference type="EMBL" id="SEL98233.1"/>
    </source>
</evidence>
<accession>A0A1H7UMQ1</accession>
<proteinExistence type="predicted"/>
<dbReference type="EMBL" id="FOAJ01000020">
    <property type="protein sequence ID" value="SEL98233.1"/>
    <property type="molecule type" value="Genomic_DNA"/>
</dbReference>
<name>A0A1H7UMQ1_9BURK</name>
<dbReference type="RefSeq" id="WP_090543135.1">
    <property type="nucleotide sequence ID" value="NZ_FNSR01000001.1"/>
</dbReference>
<keyword evidence="4" id="KW-1185">Reference proteome</keyword>
<dbReference type="Proteomes" id="UP000199120">
    <property type="component" value="Unassembled WGS sequence"/>
</dbReference>
<protein>
    <submittedName>
        <fullName evidence="3">Uncharacterized protein</fullName>
    </submittedName>
</protein>
<sequence>MRSVSQLARRLFAVRRTALAAALLPATLAAALLVAAPGAHAQANDAPRAAQTDEAVARSGDAPTDSADAISDRRRIASDTPHGDDTVAGVGQLDDQTLSRQRGGAVGMVMVAATPQLMRGNGVTLWDEIAPPMPLPVPIDASQAAQGNIASYTRR</sequence>
<dbReference type="InterPro" id="IPR006311">
    <property type="entry name" value="TAT_signal"/>
</dbReference>
<gene>
    <name evidence="3" type="ORF">SAMN05192542_1206</name>
</gene>
<evidence type="ECO:0000313" key="4">
    <source>
        <dbReference type="Proteomes" id="UP000199120"/>
    </source>
</evidence>